<evidence type="ECO:0000256" key="5">
    <source>
        <dbReference type="ARBA" id="ARBA00022676"/>
    </source>
</evidence>
<dbReference type="UniPathway" id="UPA00378"/>
<keyword evidence="6" id="KW-0808">Transferase</keyword>
<evidence type="ECO:0000256" key="10">
    <source>
        <dbReference type="ARBA" id="ARBA00022989"/>
    </source>
</evidence>
<protein>
    <recommendedName>
        <fullName evidence="4">N-acetylgalactosaminide beta-1,3-galactosyltransferase</fullName>
        <ecNumber evidence="4">2.4.1.122</ecNumber>
    </recommendedName>
</protein>
<keyword evidence="10" id="KW-1133">Transmembrane helix</keyword>
<organism evidence="13">
    <name type="scientific">Darwinula stevensoni</name>
    <dbReference type="NCBI Taxonomy" id="69355"/>
    <lineage>
        <taxon>Eukaryota</taxon>
        <taxon>Metazoa</taxon>
        <taxon>Ecdysozoa</taxon>
        <taxon>Arthropoda</taxon>
        <taxon>Crustacea</taxon>
        <taxon>Oligostraca</taxon>
        <taxon>Ostracoda</taxon>
        <taxon>Podocopa</taxon>
        <taxon>Podocopida</taxon>
        <taxon>Darwinulocopina</taxon>
        <taxon>Darwinuloidea</taxon>
        <taxon>Darwinulidae</taxon>
        <taxon>Darwinula</taxon>
    </lineage>
</organism>
<dbReference type="Pfam" id="PF02434">
    <property type="entry name" value="Fringe"/>
    <property type="match status" value="1"/>
</dbReference>
<dbReference type="PANTHER" id="PTHR23033:SF14">
    <property type="entry name" value="GLYCOPROTEIN-N-ACETYLGALACTOSAMINE 3-BETA-GALACTOSYLTRANSFERASE 1-RELATED"/>
    <property type="match status" value="1"/>
</dbReference>
<dbReference type="GO" id="GO:0016263">
    <property type="term" value="F:glycoprotein-N-acetylgalactosamine 3-beta-galactosyltransferase activity"/>
    <property type="evidence" value="ECO:0007669"/>
    <property type="project" value="UniProtKB-EC"/>
</dbReference>
<dbReference type="EMBL" id="CAJPEV010005100">
    <property type="protein sequence ID" value="CAG0902743.1"/>
    <property type="molecule type" value="Genomic_DNA"/>
</dbReference>
<comment type="pathway">
    <text evidence="2">Protein modification; protein glycosylation.</text>
</comment>
<dbReference type="Gene3D" id="3.90.550.50">
    <property type="match status" value="1"/>
</dbReference>
<evidence type="ECO:0000256" key="8">
    <source>
        <dbReference type="ARBA" id="ARBA00022741"/>
    </source>
</evidence>
<dbReference type="GO" id="GO:0000166">
    <property type="term" value="F:nucleotide binding"/>
    <property type="evidence" value="ECO:0007669"/>
    <property type="project" value="UniProtKB-KW"/>
</dbReference>
<comment type="subcellular location">
    <subcellularLocation>
        <location evidence="1">Membrane</location>
        <topology evidence="1">Single-pass type II membrane protein</topology>
    </subcellularLocation>
</comment>
<dbReference type="GO" id="GO:0016020">
    <property type="term" value="C:membrane"/>
    <property type="evidence" value="ECO:0007669"/>
    <property type="project" value="UniProtKB-SubCell"/>
</dbReference>
<dbReference type="AlphaFoldDB" id="A0A7R9AEW9"/>
<accession>A0A7R9AEW9</accession>
<evidence type="ECO:0000256" key="4">
    <source>
        <dbReference type="ARBA" id="ARBA00012557"/>
    </source>
</evidence>
<evidence type="ECO:0000259" key="12">
    <source>
        <dbReference type="Pfam" id="PF02434"/>
    </source>
</evidence>
<dbReference type="InterPro" id="IPR003378">
    <property type="entry name" value="Fringe-like_glycosylTrfase"/>
</dbReference>
<feature type="domain" description="Fringe-like glycosyltransferase" evidence="12">
    <location>
        <begin position="155"/>
        <end position="273"/>
    </location>
</feature>
<evidence type="ECO:0000256" key="6">
    <source>
        <dbReference type="ARBA" id="ARBA00022679"/>
    </source>
</evidence>
<keyword evidence="14" id="KW-1185">Reference proteome</keyword>
<dbReference type="Proteomes" id="UP000677054">
    <property type="component" value="Unassembled WGS sequence"/>
</dbReference>
<proteinExistence type="inferred from homology"/>
<evidence type="ECO:0000313" key="13">
    <source>
        <dbReference type="EMBL" id="CAD7252965.1"/>
    </source>
</evidence>
<reference evidence="13" key="1">
    <citation type="submission" date="2020-11" db="EMBL/GenBank/DDBJ databases">
        <authorList>
            <person name="Tran Van P."/>
        </authorList>
    </citation>
    <scope>NUCLEOTIDE SEQUENCE</scope>
</reference>
<evidence type="ECO:0000256" key="1">
    <source>
        <dbReference type="ARBA" id="ARBA00004606"/>
    </source>
</evidence>
<keyword evidence="11" id="KW-0472">Membrane</keyword>
<keyword evidence="8" id="KW-0547">Nucleotide-binding</keyword>
<keyword evidence="7" id="KW-0812">Transmembrane</keyword>
<evidence type="ECO:0000313" key="14">
    <source>
        <dbReference type="Proteomes" id="UP000677054"/>
    </source>
</evidence>
<name>A0A7R9AEW9_9CRUS</name>
<dbReference type="EMBL" id="LR904617">
    <property type="protein sequence ID" value="CAD7252965.1"/>
    <property type="molecule type" value="Genomic_DNA"/>
</dbReference>
<keyword evidence="5" id="KW-0328">Glycosyltransferase</keyword>
<evidence type="ECO:0000256" key="2">
    <source>
        <dbReference type="ARBA" id="ARBA00004922"/>
    </source>
</evidence>
<comment type="similarity">
    <text evidence="3">Belongs to the glycosyltransferase 31 family. Beta3-Gal-T subfamily.</text>
</comment>
<keyword evidence="9" id="KW-0735">Signal-anchor</keyword>
<dbReference type="EC" id="2.4.1.122" evidence="4"/>
<dbReference type="PANTHER" id="PTHR23033">
    <property type="entry name" value="BETA1,3-GALACTOSYLTRANSFERASE"/>
    <property type="match status" value="1"/>
</dbReference>
<evidence type="ECO:0000256" key="11">
    <source>
        <dbReference type="ARBA" id="ARBA00023136"/>
    </source>
</evidence>
<evidence type="ECO:0000256" key="3">
    <source>
        <dbReference type="ARBA" id="ARBA00006462"/>
    </source>
</evidence>
<evidence type="ECO:0000256" key="9">
    <source>
        <dbReference type="ARBA" id="ARBA00022968"/>
    </source>
</evidence>
<dbReference type="OrthoDB" id="414175at2759"/>
<sequence length="353" mass="39632">MEVAAISPSKFAGDAKSFHRNGFIADRCRTGSTRDTTPCTTVSHSRRFSRLNDRRCSSRCLAGADSGKGQGGKGQGGKPRVLCWIATQPANHEAKAKHVKATWGRRCDVLLFFSSRKGTARNFSFLACERDASHRPPSSMNVADPSLPTVALNVTEGRQHLWEKTREAFRYIHRHHLLDADWFLKADDDTYVIVENLRRLLRDSDPSAPVYFGCRFKRFSGPGFMSGGAGYVLSKEALKRFVEKALPDAKACPLAKVKDEDVGMGRCLHAVGVEPGDSRDEKGRWRFLPYSPGSHLSPAPMWNADWVQCNAFHPYTQGRGCCSDRAVSFHYVSPESMHVLEYFIYRLRVDDRR</sequence>
<gene>
    <name evidence="13" type="ORF">DSTB1V02_LOCUS12716</name>
</gene>
<evidence type="ECO:0000256" key="7">
    <source>
        <dbReference type="ARBA" id="ARBA00022692"/>
    </source>
</evidence>
<dbReference type="InterPro" id="IPR026050">
    <property type="entry name" value="C1GALT1/C1GALT1_chp1"/>
</dbReference>